<keyword evidence="1" id="KW-0694">RNA-binding</keyword>
<dbReference type="Pfam" id="PF00076">
    <property type="entry name" value="RRM_1"/>
    <property type="match status" value="1"/>
</dbReference>
<sequence length="234" mass="25228">MSSRWTHDLHHKNNPLASRVTKSTPLPSSITPTVAAQLSNNRLFTALHGAITPTPPTAPKNGVDVGLSIRGASRQVSGFSIKGLAGPFVVRASNLAPGTTAEDVKTAMLPLGRIVSCIILTANPTVMAEIVFEKKDAADRCIEQYNNQIADGRRLHVVLHNGPPIGKPSSFSSKFSSPSTSVDHNMAREEADRQRRLANQQHLNGNVVDGTYGFKAPILYSDTLVSKRGRGFQR</sequence>
<evidence type="ECO:0000256" key="1">
    <source>
        <dbReference type="ARBA" id="ARBA00022884"/>
    </source>
</evidence>
<dbReference type="InParanoid" id="A0A3N4LGA5"/>
<dbReference type="InterPro" id="IPR051229">
    <property type="entry name" value="ALYREF_mRNA_export"/>
</dbReference>
<evidence type="ECO:0000259" key="3">
    <source>
        <dbReference type="SMART" id="SM00360"/>
    </source>
</evidence>
<evidence type="ECO:0000313" key="4">
    <source>
        <dbReference type="EMBL" id="RPB20728.1"/>
    </source>
</evidence>
<protein>
    <recommendedName>
        <fullName evidence="3">RRM domain-containing protein</fullName>
    </recommendedName>
</protein>
<keyword evidence="5" id="KW-1185">Reference proteome</keyword>
<dbReference type="GO" id="GO:0003729">
    <property type="term" value="F:mRNA binding"/>
    <property type="evidence" value="ECO:0007669"/>
    <property type="project" value="TreeGrafter"/>
</dbReference>
<dbReference type="Proteomes" id="UP000267821">
    <property type="component" value="Unassembled WGS sequence"/>
</dbReference>
<dbReference type="InterPro" id="IPR035979">
    <property type="entry name" value="RBD_domain_sf"/>
</dbReference>
<dbReference type="CDD" id="cd00590">
    <property type="entry name" value="RRM_SF"/>
    <property type="match status" value="1"/>
</dbReference>
<reference evidence="4 5" key="1">
    <citation type="journal article" date="2018" name="Nat. Ecol. Evol.">
        <title>Pezizomycetes genomes reveal the molecular basis of ectomycorrhizal truffle lifestyle.</title>
        <authorList>
            <person name="Murat C."/>
            <person name="Payen T."/>
            <person name="Noel B."/>
            <person name="Kuo A."/>
            <person name="Morin E."/>
            <person name="Chen J."/>
            <person name="Kohler A."/>
            <person name="Krizsan K."/>
            <person name="Balestrini R."/>
            <person name="Da Silva C."/>
            <person name="Montanini B."/>
            <person name="Hainaut M."/>
            <person name="Levati E."/>
            <person name="Barry K.W."/>
            <person name="Belfiori B."/>
            <person name="Cichocki N."/>
            <person name="Clum A."/>
            <person name="Dockter R.B."/>
            <person name="Fauchery L."/>
            <person name="Guy J."/>
            <person name="Iotti M."/>
            <person name="Le Tacon F."/>
            <person name="Lindquist E.A."/>
            <person name="Lipzen A."/>
            <person name="Malagnac F."/>
            <person name="Mello A."/>
            <person name="Molinier V."/>
            <person name="Miyauchi S."/>
            <person name="Poulain J."/>
            <person name="Riccioni C."/>
            <person name="Rubini A."/>
            <person name="Sitrit Y."/>
            <person name="Splivallo R."/>
            <person name="Traeger S."/>
            <person name="Wang M."/>
            <person name="Zifcakova L."/>
            <person name="Wipf D."/>
            <person name="Zambonelli A."/>
            <person name="Paolocci F."/>
            <person name="Nowrousian M."/>
            <person name="Ottonello S."/>
            <person name="Baldrian P."/>
            <person name="Spatafora J.W."/>
            <person name="Henrissat B."/>
            <person name="Nagy L.G."/>
            <person name="Aury J.M."/>
            <person name="Wincker P."/>
            <person name="Grigoriev I.V."/>
            <person name="Bonfante P."/>
            <person name="Martin F.M."/>
        </authorList>
    </citation>
    <scope>NUCLEOTIDE SEQUENCE [LARGE SCALE GENOMIC DNA]</scope>
    <source>
        <strain evidence="4 5">ATCC MYA-4762</strain>
    </source>
</reference>
<dbReference type="OrthoDB" id="5374349at2759"/>
<dbReference type="PANTHER" id="PTHR19965:SF35">
    <property type="entry name" value="RNA ANNEALING PROTEIN YRA1"/>
    <property type="match status" value="1"/>
</dbReference>
<proteinExistence type="predicted"/>
<dbReference type="InterPro" id="IPR000504">
    <property type="entry name" value="RRM_dom"/>
</dbReference>
<dbReference type="InterPro" id="IPR012677">
    <property type="entry name" value="Nucleotide-bd_a/b_plait_sf"/>
</dbReference>
<dbReference type="SUPFAM" id="SSF54928">
    <property type="entry name" value="RNA-binding domain, RBD"/>
    <property type="match status" value="1"/>
</dbReference>
<organism evidence="4 5">
    <name type="scientific">Terfezia boudieri ATCC MYA-4762</name>
    <dbReference type="NCBI Taxonomy" id="1051890"/>
    <lineage>
        <taxon>Eukaryota</taxon>
        <taxon>Fungi</taxon>
        <taxon>Dikarya</taxon>
        <taxon>Ascomycota</taxon>
        <taxon>Pezizomycotina</taxon>
        <taxon>Pezizomycetes</taxon>
        <taxon>Pezizales</taxon>
        <taxon>Pezizaceae</taxon>
        <taxon>Terfezia</taxon>
    </lineage>
</organism>
<dbReference type="STRING" id="1051890.A0A3N4LGA5"/>
<feature type="region of interest" description="Disordered" evidence="2">
    <location>
        <begin position="168"/>
        <end position="192"/>
    </location>
</feature>
<dbReference type="PANTHER" id="PTHR19965">
    <property type="entry name" value="RNA AND EXPORT FACTOR BINDING PROTEIN"/>
    <property type="match status" value="1"/>
</dbReference>
<gene>
    <name evidence="4" type="ORF">L211DRAFT_503110</name>
</gene>
<evidence type="ECO:0000256" key="2">
    <source>
        <dbReference type="SAM" id="MobiDB-lite"/>
    </source>
</evidence>
<dbReference type="SMART" id="SM00360">
    <property type="entry name" value="RRM"/>
    <property type="match status" value="1"/>
</dbReference>
<feature type="region of interest" description="Disordered" evidence="2">
    <location>
        <begin position="1"/>
        <end position="28"/>
    </location>
</feature>
<accession>A0A3N4LGA5</accession>
<evidence type="ECO:0000313" key="5">
    <source>
        <dbReference type="Proteomes" id="UP000267821"/>
    </source>
</evidence>
<dbReference type="EMBL" id="ML121568">
    <property type="protein sequence ID" value="RPB20728.1"/>
    <property type="molecule type" value="Genomic_DNA"/>
</dbReference>
<feature type="compositionally biased region" description="Low complexity" evidence="2">
    <location>
        <begin position="168"/>
        <end position="179"/>
    </location>
</feature>
<feature type="domain" description="RRM" evidence="3">
    <location>
        <begin position="89"/>
        <end position="158"/>
    </location>
</feature>
<dbReference type="Gene3D" id="3.30.70.330">
    <property type="match status" value="1"/>
</dbReference>
<dbReference type="AlphaFoldDB" id="A0A3N4LGA5"/>
<dbReference type="GO" id="GO:0005634">
    <property type="term" value="C:nucleus"/>
    <property type="evidence" value="ECO:0007669"/>
    <property type="project" value="TreeGrafter"/>
</dbReference>
<name>A0A3N4LGA5_9PEZI</name>
<dbReference type="GO" id="GO:0006406">
    <property type="term" value="P:mRNA export from nucleus"/>
    <property type="evidence" value="ECO:0007669"/>
    <property type="project" value="TreeGrafter"/>
</dbReference>